<feature type="compositionally biased region" description="Polar residues" evidence="2">
    <location>
        <begin position="272"/>
        <end position="282"/>
    </location>
</feature>
<dbReference type="EMBL" id="KZ308124">
    <property type="protein sequence ID" value="KAG8222133.1"/>
    <property type="molecule type" value="Genomic_DNA"/>
</dbReference>
<accession>A0A8K0JXP2</accession>
<dbReference type="PANTHER" id="PTHR47194">
    <property type="entry name" value="SORTING NEXIN-29-RELATED"/>
    <property type="match status" value="1"/>
</dbReference>
<feature type="compositionally biased region" description="Basic and acidic residues" evidence="2">
    <location>
        <begin position="222"/>
        <end position="231"/>
    </location>
</feature>
<reference evidence="4" key="1">
    <citation type="submission" date="2013-04" db="EMBL/GenBank/DDBJ databases">
        <authorList>
            <person name="Qu J."/>
            <person name="Murali S.C."/>
            <person name="Bandaranaike D."/>
            <person name="Bellair M."/>
            <person name="Blankenburg K."/>
            <person name="Chao H."/>
            <person name="Dinh H."/>
            <person name="Doddapaneni H."/>
            <person name="Downs B."/>
            <person name="Dugan-Rocha S."/>
            <person name="Elkadiri S."/>
            <person name="Gnanaolivu R.D."/>
            <person name="Hernandez B."/>
            <person name="Javaid M."/>
            <person name="Jayaseelan J.C."/>
            <person name="Lee S."/>
            <person name="Li M."/>
            <person name="Ming W."/>
            <person name="Munidasa M."/>
            <person name="Muniz J."/>
            <person name="Nguyen L."/>
            <person name="Ongeri F."/>
            <person name="Osuji N."/>
            <person name="Pu L.-L."/>
            <person name="Puazo M."/>
            <person name="Qu C."/>
            <person name="Quiroz J."/>
            <person name="Raj R."/>
            <person name="Weissenberger G."/>
            <person name="Xin Y."/>
            <person name="Zou X."/>
            <person name="Han Y."/>
            <person name="Richards S."/>
            <person name="Worley K."/>
            <person name="Muzny D."/>
            <person name="Gibbs R."/>
        </authorList>
    </citation>
    <scope>NUCLEOTIDE SEQUENCE</scope>
    <source>
        <strain evidence="4">Sampled in the wild</strain>
    </source>
</reference>
<evidence type="ECO:0000256" key="1">
    <source>
        <dbReference type="SAM" id="Coils"/>
    </source>
</evidence>
<reference evidence="4" key="2">
    <citation type="submission" date="2017-10" db="EMBL/GenBank/DDBJ databases">
        <title>Ladona fulva Genome sequencing and assembly.</title>
        <authorList>
            <person name="Murali S."/>
            <person name="Richards S."/>
            <person name="Bandaranaike D."/>
            <person name="Bellair M."/>
            <person name="Blankenburg K."/>
            <person name="Chao H."/>
            <person name="Dinh H."/>
            <person name="Doddapaneni H."/>
            <person name="Dugan-Rocha S."/>
            <person name="Elkadiri S."/>
            <person name="Gnanaolivu R."/>
            <person name="Hernandez B."/>
            <person name="Skinner E."/>
            <person name="Javaid M."/>
            <person name="Lee S."/>
            <person name="Li M."/>
            <person name="Ming W."/>
            <person name="Munidasa M."/>
            <person name="Muniz J."/>
            <person name="Nguyen L."/>
            <person name="Hughes D."/>
            <person name="Osuji N."/>
            <person name="Pu L.-L."/>
            <person name="Puazo M."/>
            <person name="Qu C."/>
            <person name="Quiroz J."/>
            <person name="Raj R."/>
            <person name="Weissenberger G."/>
            <person name="Xin Y."/>
            <person name="Zou X."/>
            <person name="Han Y."/>
            <person name="Worley K."/>
            <person name="Muzny D."/>
            <person name="Gibbs R."/>
        </authorList>
    </citation>
    <scope>NUCLEOTIDE SEQUENCE</scope>
    <source>
        <strain evidence="4">Sampled in the wild</strain>
    </source>
</reference>
<keyword evidence="5" id="KW-1185">Reference proteome</keyword>
<evidence type="ECO:0000256" key="2">
    <source>
        <dbReference type="SAM" id="MobiDB-lite"/>
    </source>
</evidence>
<keyword evidence="1" id="KW-0175">Coiled coil</keyword>
<evidence type="ECO:0000259" key="3">
    <source>
        <dbReference type="PROSITE" id="PS50195"/>
    </source>
</evidence>
<feature type="compositionally biased region" description="Basic and acidic residues" evidence="2">
    <location>
        <begin position="137"/>
        <end position="157"/>
    </location>
</feature>
<dbReference type="GO" id="GO:0035091">
    <property type="term" value="F:phosphatidylinositol binding"/>
    <property type="evidence" value="ECO:0007669"/>
    <property type="project" value="InterPro"/>
</dbReference>
<dbReference type="Proteomes" id="UP000792457">
    <property type="component" value="Unassembled WGS sequence"/>
</dbReference>
<dbReference type="OrthoDB" id="3176171at2759"/>
<feature type="compositionally biased region" description="Polar residues" evidence="2">
    <location>
        <begin position="243"/>
        <end position="254"/>
    </location>
</feature>
<dbReference type="Pfam" id="PF00787">
    <property type="entry name" value="PX"/>
    <property type="match status" value="1"/>
</dbReference>
<feature type="compositionally biased region" description="Basic and acidic residues" evidence="2">
    <location>
        <begin position="513"/>
        <end position="525"/>
    </location>
</feature>
<evidence type="ECO:0000313" key="5">
    <source>
        <dbReference type="Proteomes" id="UP000792457"/>
    </source>
</evidence>
<dbReference type="InterPro" id="IPR036871">
    <property type="entry name" value="PX_dom_sf"/>
</dbReference>
<dbReference type="InterPro" id="IPR001683">
    <property type="entry name" value="PX_dom"/>
</dbReference>
<feature type="region of interest" description="Disordered" evidence="2">
    <location>
        <begin position="478"/>
        <end position="501"/>
    </location>
</feature>
<feature type="coiled-coil region" evidence="1">
    <location>
        <begin position="39"/>
        <end position="77"/>
    </location>
</feature>
<protein>
    <recommendedName>
        <fullName evidence="3">PX domain-containing protein</fullName>
    </recommendedName>
</protein>
<gene>
    <name evidence="4" type="ORF">J437_LFUL002130</name>
</gene>
<feature type="region of interest" description="Disordered" evidence="2">
    <location>
        <begin position="513"/>
        <end position="532"/>
    </location>
</feature>
<comment type="caution">
    <text evidence="4">The sequence shown here is derived from an EMBL/GenBank/DDBJ whole genome shotgun (WGS) entry which is preliminary data.</text>
</comment>
<evidence type="ECO:0000313" key="4">
    <source>
        <dbReference type="EMBL" id="KAG8222133.1"/>
    </source>
</evidence>
<dbReference type="PROSITE" id="PS50195">
    <property type="entry name" value="PX"/>
    <property type="match status" value="1"/>
</dbReference>
<dbReference type="Gene3D" id="3.30.1520.10">
    <property type="entry name" value="Phox-like domain"/>
    <property type="match status" value="1"/>
</dbReference>
<proteinExistence type="predicted"/>
<organism evidence="4 5">
    <name type="scientific">Ladona fulva</name>
    <name type="common">Scarce chaser dragonfly</name>
    <name type="synonym">Libellula fulva</name>
    <dbReference type="NCBI Taxonomy" id="123851"/>
    <lineage>
        <taxon>Eukaryota</taxon>
        <taxon>Metazoa</taxon>
        <taxon>Ecdysozoa</taxon>
        <taxon>Arthropoda</taxon>
        <taxon>Hexapoda</taxon>
        <taxon>Insecta</taxon>
        <taxon>Pterygota</taxon>
        <taxon>Palaeoptera</taxon>
        <taxon>Odonata</taxon>
        <taxon>Epiprocta</taxon>
        <taxon>Anisoptera</taxon>
        <taxon>Libelluloidea</taxon>
        <taxon>Libellulidae</taxon>
        <taxon>Ladona</taxon>
    </lineage>
</organism>
<feature type="region of interest" description="Disordered" evidence="2">
    <location>
        <begin position="137"/>
        <end position="173"/>
    </location>
</feature>
<name>A0A8K0JXP2_LADFU</name>
<feature type="compositionally biased region" description="Basic and acidic residues" evidence="2">
    <location>
        <begin position="201"/>
        <end position="214"/>
    </location>
</feature>
<dbReference type="SUPFAM" id="SSF64268">
    <property type="entry name" value="PX domain"/>
    <property type="match status" value="1"/>
</dbReference>
<dbReference type="SMART" id="SM00312">
    <property type="entry name" value="PX"/>
    <property type="match status" value="1"/>
</dbReference>
<sequence length="766" mass="85431">MHLGRLDCCSRRRSDPIISCCSRWRCLKDEKKCADIERLMSVRELMAKQRQELAKLEVELQSKLKSLNSHNESLEKINTEIQCIDDKQEEVKKLVSSEDSAMAEFEAMRQSLAQRTQEQLENIAHRKQSLTLDLKGVRGSEAAEEKKTTDLSSHDTYHTAISDCPPGDKSSWDDDGFTDASRCNSDSDECAAALGLLKIKQDEMSRERTNKEDAAGTNGHPGDSENKHTSENSDDNVGDIDQNGLNTEMSQCPLDSSEIKEDSANDSDCETRSCNVSDSQETVVPEGDCDVNNFQCPDSEERELGEGQSVSPRDSRREDILLGVDERVVEGRMEAEVMAVENGVDSSPEDGEKYREFGVGVEREEKGGDVGRKNGVGKEIEMKEVIVEKGRNGQKCAIDGVNGEQSVIGSWNFAMSNGLTIGKAEEAMRRLCKEVERQKALVLQSLQNNCDKEEINRQISVLQELQRHYVRLEYAMESPTASSPVRSKGAETDGEGCDSDSGHIVAHEMGDSRNRGFTEDRHDQEGNLLNGTSSSSMAINGIHCGSMTNCYCICNGDCLPSVRPTGSQSARGSFSDMRVRSPSNPAIYRSLSIHGHPRLSYGNLSLGRSMSYSSSLLTPISMDESDPTGSGCGVWIHIPTYHLRGSGSSTHYEYEIKVAMEGEMWTLLRRYRRFRQLHLSLKAKYGQLVERIPFPPRKFFGKNLESVAKTRRKLLEVYLRHLLSVCCQIESCPLYSCRENPSRLALYEFSSFFRISIFDTGKFGTG</sequence>
<dbReference type="PANTHER" id="PTHR47194:SF3">
    <property type="entry name" value="SORTING NEXIN 29"/>
    <property type="match status" value="1"/>
</dbReference>
<feature type="region of interest" description="Disordered" evidence="2">
    <location>
        <begin position="201"/>
        <end position="317"/>
    </location>
</feature>
<dbReference type="AlphaFoldDB" id="A0A8K0JXP2"/>
<feature type="domain" description="PX" evidence="3">
    <location>
        <begin position="632"/>
        <end position="760"/>
    </location>
</feature>